<reference evidence="3 4" key="1">
    <citation type="submission" date="2020-05" db="EMBL/GenBank/DDBJ databases">
        <title>Comparative genomic analysis of denitrifying bacteria from Halomonas genus.</title>
        <authorList>
            <person name="Wang L."/>
            <person name="Shao Z."/>
        </authorList>
    </citation>
    <scope>NUCLEOTIDE SEQUENCE [LARGE SCALE GENOMIC DNA]</scope>
    <source>
        <strain evidence="3 4">A4</strain>
    </source>
</reference>
<dbReference type="InterPro" id="IPR027798">
    <property type="entry name" value="Ub_Mut7C"/>
</dbReference>
<feature type="domain" description="Ubiquitin Mut7-C" evidence="2">
    <location>
        <begin position="1"/>
        <end position="77"/>
    </location>
</feature>
<proteinExistence type="predicted"/>
<dbReference type="EMBL" id="JABFUC010000004">
    <property type="protein sequence ID" value="MCG6657476.1"/>
    <property type="molecule type" value="Genomic_DNA"/>
</dbReference>
<organism evidence="3 4">
    <name type="scientific">Billgrantia campisalis</name>
    <dbReference type="NCBI Taxonomy" id="74661"/>
    <lineage>
        <taxon>Bacteria</taxon>
        <taxon>Pseudomonadati</taxon>
        <taxon>Pseudomonadota</taxon>
        <taxon>Gammaproteobacteria</taxon>
        <taxon>Oceanospirillales</taxon>
        <taxon>Halomonadaceae</taxon>
        <taxon>Billgrantia</taxon>
    </lineage>
</organism>
<sequence>MANADVHFHAELNDFLAPARRGRPMVYAVTRRAAIKDVIESLGVPHPEVDVILVDGASVGFGHILHGGERVDVYPWSVPVASAYHLRPRPPSPPRFVLDAHLGRLARYLRLLGFDCRYRNDYADDELAACADQEQRILLTRDRNLLKRKRIALAHFVRADAPWQQLKEVCAAFDLVDAFAPFTRCTRCNGRLEPVAKAAVEARLEPLTKRYVDDFLQCDSCHQVYWHGSHVTPMRRLVAALKRDAEHSPSTGAPPLSSR</sequence>
<accession>A0ABS9P7A2</accession>
<evidence type="ECO:0000259" key="1">
    <source>
        <dbReference type="Pfam" id="PF01927"/>
    </source>
</evidence>
<evidence type="ECO:0000313" key="4">
    <source>
        <dbReference type="Proteomes" id="UP000814385"/>
    </source>
</evidence>
<comment type="caution">
    <text evidence="3">The sequence shown here is derived from an EMBL/GenBank/DDBJ whole genome shotgun (WGS) entry which is preliminary data.</text>
</comment>
<dbReference type="Pfam" id="PF14451">
    <property type="entry name" value="Ub-Mut7C"/>
    <property type="match status" value="1"/>
</dbReference>
<keyword evidence="4" id="KW-1185">Reference proteome</keyword>
<dbReference type="PANTHER" id="PTHR39081">
    <property type="entry name" value="MUT7-C DOMAIN-CONTAINING PROTEIN"/>
    <property type="match status" value="1"/>
</dbReference>
<protein>
    <submittedName>
        <fullName evidence="3">Mut7-C ubiquitin/RNAse domain-containing protein</fullName>
    </submittedName>
</protein>
<dbReference type="Proteomes" id="UP000814385">
    <property type="component" value="Unassembled WGS sequence"/>
</dbReference>
<feature type="domain" description="Mut7-C RNAse" evidence="1">
    <location>
        <begin position="94"/>
        <end position="237"/>
    </location>
</feature>
<dbReference type="PANTHER" id="PTHR39081:SF1">
    <property type="entry name" value="MUT7-C RNASE DOMAIN-CONTAINING PROTEIN"/>
    <property type="match status" value="1"/>
</dbReference>
<dbReference type="InterPro" id="IPR002782">
    <property type="entry name" value="Mut7-C_RNAse_dom"/>
</dbReference>
<evidence type="ECO:0000313" key="3">
    <source>
        <dbReference type="EMBL" id="MCG6657476.1"/>
    </source>
</evidence>
<evidence type="ECO:0000259" key="2">
    <source>
        <dbReference type="Pfam" id="PF14451"/>
    </source>
</evidence>
<name>A0ABS9P7A2_9GAMM</name>
<gene>
    <name evidence="3" type="ORF">HOP52_06815</name>
</gene>
<dbReference type="Pfam" id="PF01927">
    <property type="entry name" value="Mut7-C"/>
    <property type="match status" value="1"/>
</dbReference>
<dbReference type="SUPFAM" id="SSF88723">
    <property type="entry name" value="PIN domain-like"/>
    <property type="match status" value="1"/>
</dbReference>
<dbReference type="InterPro" id="IPR029060">
    <property type="entry name" value="PIN-like_dom_sf"/>
</dbReference>
<dbReference type="RefSeq" id="WP_238976611.1">
    <property type="nucleotide sequence ID" value="NZ_JABFUC010000004.1"/>
</dbReference>